<reference evidence="2" key="1">
    <citation type="journal article" date="2018" name="Genome Biol.">
        <title>SKESA: strategic k-mer extension for scrupulous assemblies.</title>
        <authorList>
            <person name="Souvorov A."/>
            <person name="Agarwala R."/>
            <person name="Lipman D.J."/>
        </authorList>
    </citation>
    <scope>NUCLEOTIDE SEQUENCE</scope>
    <source>
        <strain evidence="2">CL18-200174</strain>
    </source>
</reference>
<comment type="caution">
    <text evidence="2">The sequence shown here is derived from an EMBL/GenBank/DDBJ whole genome shotgun (WGS) entry which is preliminary data.</text>
</comment>
<keyword evidence="1" id="KW-0812">Transmembrane</keyword>
<gene>
    <name evidence="2" type="ORF">JBK99_14920</name>
</gene>
<dbReference type="AlphaFoldDB" id="A0AAN5Q6L8"/>
<reference evidence="2" key="2">
    <citation type="submission" date="2019-09" db="EMBL/GenBank/DDBJ databases">
        <authorList>
            <consortium name="NCBI Pathogen Detection Project"/>
        </authorList>
    </citation>
    <scope>NUCLEOTIDE SEQUENCE</scope>
    <source>
        <strain evidence="2">CL18-200174</strain>
    </source>
</reference>
<evidence type="ECO:0000256" key="1">
    <source>
        <dbReference type="SAM" id="Phobius"/>
    </source>
</evidence>
<sequence length="150" mass="17334">MLMAPPAIIYDRLIFIRAVRVYFHMEMGWLVVCIKHQGMIRINIFRRLEIMGTFFEWFPREVGLDKNPDAFRADCYKYYWGEPPRWGGTVDACEVETDLYAMVYNSIGLLSYLIPLVGGYLALHFARNANSKAFSEDNPEPGLEQSVLSP</sequence>
<keyword evidence="1" id="KW-0472">Membrane</keyword>
<name>A0AAN5Q6L8_LEGPN</name>
<feature type="transmembrane region" description="Helical" evidence="1">
    <location>
        <begin position="99"/>
        <end position="123"/>
    </location>
</feature>
<proteinExistence type="predicted"/>
<evidence type="ECO:0000313" key="2">
    <source>
        <dbReference type="EMBL" id="HAU2397610.1"/>
    </source>
</evidence>
<evidence type="ECO:0000313" key="3">
    <source>
        <dbReference type="Proteomes" id="UP000863577"/>
    </source>
</evidence>
<organism evidence="2 3">
    <name type="scientific">Legionella pneumophila</name>
    <dbReference type="NCBI Taxonomy" id="446"/>
    <lineage>
        <taxon>Bacteria</taxon>
        <taxon>Pseudomonadati</taxon>
        <taxon>Pseudomonadota</taxon>
        <taxon>Gammaproteobacteria</taxon>
        <taxon>Legionellales</taxon>
        <taxon>Legionellaceae</taxon>
        <taxon>Legionella</taxon>
    </lineage>
</organism>
<dbReference type="Proteomes" id="UP000863577">
    <property type="component" value="Unassembled WGS sequence"/>
</dbReference>
<protein>
    <submittedName>
        <fullName evidence="2">Uncharacterized protein</fullName>
    </submittedName>
</protein>
<dbReference type="EMBL" id="DACWOD010000015">
    <property type="protein sequence ID" value="HAU2397610.1"/>
    <property type="molecule type" value="Genomic_DNA"/>
</dbReference>
<keyword evidence="1" id="KW-1133">Transmembrane helix</keyword>
<accession>A0AAN5Q6L8</accession>